<protein>
    <submittedName>
        <fullName evidence="1">Uncharacterized protein</fullName>
    </submittedName>
</protein>
<dbReference type="AlphaFoldDB" id="A0A177D4G6"/>
<sequence length="131" mass="14784">MNGQSKTNWQPNVRNNTTEFPDVIRFLRRAECMHCCCVTRLSQRPLLAAHAWFRCSLPHNVAQVGDHDRGPCWFEQSPKGCKFVERASNRNVGFSGSTLVPSNKLLAAHFFVFKYVGSDLDASFVSHSVLV</sequence>
<name>A0A177D4G6_ALTAL</name>
<dbReference type="GeneID" id="29117851"/>
<evidence type="ECO:0000313" key="2">
    <source>
        <dbReference type="Proteomes" id="UP000077248"/>
    </source>
</evidence>
<dbReference type="RefSeq" id="XP_018379722.1">
    <property type="nucleotide sequence ID" value="XM_018532257.1"/>
</dbReference>
<reference evidence="1 2" key="1">
    <citation type="submission" date="2016-05" db="EMBL/GenBank/DDBJ databases">
        <title>Comparative analysis of secretome profiles of manganese(II)-oxidizing ascomycete fungi.</title>
        <authorList>
            <consortium name="DOE Joint Genome Institute"/>
            <person name="Zeiner C.A."/>
            <person name="Purvine S.O."/>
            <person name="Zink E.M."/>
            <person name="Wu S."/>
            <person name="Pasa-Tolic L."/>
            <person name="Chaput D.L."/>
            <person name="Haridas S."/>
            <person name="Grigoriev I.V."/>
            <person name="Santelli C.M."/>
            <person name="Hansel C.M."/>
        </authorList>
    </citation>
    <scope>NUCLEOTIDE SEQUENCE [LARGE SCALE GENOMIC DNA]</scope>
    <source>
        <strain evidence="1 2">SRC1lrK2f</strain>
    </source>
</reference>
<dbReference type="KEGG" id="aalt:CC77DRAFT_570094"/>
<dbReference type="EMBL" id="KV441501">
    <property type="protein sequence ID" value="OAG14301.1"/>
    <property type="molecule type" value="Genomic_DNA"/>
</dbReference>
<proteinExistence type="predicted"/>
<dbReference type="VEuPathDB" id="FungiDB:CC77DRAFT_570094"/>
<organism evidence="1 2">
    <name type="scientific">Alternaria alternata</name>
    <name type="common">Alternaria rot fungus</name>
    <name type="synonym">Torula alternata</name>
    <dbReference type="NCBI Taxonomy" id="5599"/>
    <lineage>
        <taxon>Eukaryota</taxon>
        <taxon>Fungi</taxon>
        <taxon>Dikarya</taxon>
        <taxon>Ascomycota</taxon>
        <taxon>Pezizomycotina</taxon>
        <taxon>Dothideomycetes</taxon>
        <taxon>Pleosporomycetidae</taxon>
        <taxon>Pleosporales</taxon>
        <taxon>Pleosporineae</taxon>
        <taxon>Pleosporaceae</taxon>
        <taxon>Alternaria</taxon>
        <taxon>Alternaria sect. Alternaria</taxon>
        <taxon>Alternaria alternata complex</taxon>
    </lineage>
</organism>
<accession>A0A177D4G6</accession>
<keyword evidence="2" id="KW-1185">Reference proteome</keyword>
<gene>
    <name evidence="1" type="ORF">CC77DRAFT_570094</name>
</gene>
<evidence type="ECO:0000313" key="1">
    <source>
        <dbReference type="EMBL" id="OAG14301.1"/>
    </source>
</evidence>
<dbReference type="Proteomes" id="UP000077248">
    <property type="component" value="Unassembled WGS sequence"/>
</dbReference>